<protein>
    <submittedName>
        <fullName evidence="1">Uncharacterized protein</fullName>
    </submittedName>
</protein>
<evidence type="ECO:0000313" key="1">
    <source>
        <dbReference type="EMBL" id="CBN77884.1"/>
    </source>
</evidence>
<dbReference type="Proteomes" id="UP000002630">
    <property type="component" value="Unassembled WGS sequence"/>
</dbReference>
<organism evidence="1 2">
    <name type="scientific">Ectocarpus siliculosus</name>
    <name type="common">Brown alga</name>
    <name type="synonym">Conferva siliculosa</name>
    <dbReference type="NCBI Taxonomy" id="2880"/>
    <lineage>
        <taxon>Eukaryota</taxon>
        <taxon>Sar</taxon>
        <taxon>Stramenopiles</taxon>
        <taxon>Ochrophyta</taxon>
        <taxon>PX clade</taxon>
        <taxon>Phaeophyceae</taxon>
        <taxon>Ectocarpales</taxon>
        <taxon>Ectocarpaceae</taxon>
        <taxon>Ectocarpus</taxon>
    </lineage>
</organism>
<proteinExistence type="predicted"/>
<sequence length="199" mass="22850">MLDSCHPRNRASHAPTLHVLKTLPSLCDPTPQHPRGPQKPPLQFYLKVIGSRPWSNISVLTNARIQREFNPTFGVLQELDKQGLLGAPANFYPDRDLYTDLRDMLCAENVVLAKSSITRLLVRHSRAKRFFLPTSCARGGPFFVDRICLYRPDVEVYGIEWKTTLNEYSVYDEWINTDAQRLEMITSDEVKSIQRCCVK</sequence>
<dbReference type="AlphaFoldDB" id="D8LSV7"/>
<keyword evidence="2" id="KW-1185">Reference proteome</keyword>
<reference evidence="1 2" key="1">
    <citation type="journal article" date="2010" name="Nature">
        <title>The Ectocarpus genome and the independent evolution of multicellularity in brown algae.</title>
        <authorList>
            <person name="Cock J.M."/>
            <person name="Sterck L."/>
            <person name="Rouze P."/>
            <person name="Scornet D."/>
            <person name="Allen A.E."/>
            <person name="Amoutzias G."/>
            <person name="Anthouard V."/>
            <person name="Artiguenave F."/>
            <person name="Aury J.M."/>
            <person name="Badger J.H."/>
            <person name="Beszteri B."/>
            <person name="Billiau K."/>
            <person name="Bonnet E."/>
            <person name="Bothwell J.H."/>
            <person name="Bowler C."/>
            <person name="Boyen C."/>
            <person name="Brownlee C."/>
            <person name="Carrano C.J."/>
            <person name="Charrier B."/>
            <person name="Cho G.Y."/>
            <person name="Coelho S.M."/>
            <person name="Collen J."/>
            <person name="Corre E."/>
            <person name="Da Silva C."/>
            <person name="Delage L."/>
            <person name="Delaroque N."/>
            <person name="Dittami S.M."/>
            <person name="Doulbeau S."/>
            <person name="Elias M."/>
            <person name="Farnham G."/>
            <person name="Gachon C.M."/>
            <person name="Gschloessl B."/>
            <person name="Heesch S."/>
            <person name="Jabbari K."/>
            <person name="Jubin C."/>
            <person name="Kawai H."/>
            <person name="Kimura K."/>
            <person name="Kloareg B."/>
            <person name="Kupper F.C."/>
            <person name="Lang D."/>
            <person name="Le Bail A."/>
            <person name="Leblanc C."/>
            <person name="Lerouge P."/>
            <person name="Lohr M."/>
            <person name="Lopez P.J."/>
            <person name="Martens C."/>
            <person name="Maumus F."/>
            <person name="Michel G."/>
            <person name="Miranda-Saavedra D."/>
            <person name="Morales J."/>
            <person name="Moreau H."/>
            <person name="Motomura T."/>
            <person name="Nagasato C."/>
            <person name="Napoli C.A."/>
            <person name="Nelson D.R."/>
            <person name="Nyvall-Collen P."/>
            <person name="Peters A.F."/>
            <person name="Pommier C."/>
            <person name="Potin P."/>
            <person name="Poulain J."/>
            <person name="Quesneville H."/>
            <person name="Read B."/>
            <person name="Rensing S.A."/>
            <person name="Ritter A."/>
            <person name="Rousvoal S."/>
            <person name="Samanta M."/>
            <person name="Samson G."/>
            <person name="Schroeder D.C."/>
            <person name="Segurens B."/>
            <person name="Strittmatter M."/>
            <person name="Tonon T."/>
            <person name="Tregear J.W."/>
            <person name="Valentin K."/>
            <person name="von Dassow P."/>
            <person name="Yamagishi T."/>
            <person name="Van de Peer Y."/>
            <person name="Wincker P."/>
        </authorList>
    </citation>
    <scope>NUCLEOTIDE SEQUENCE [LARGE SCALE GENOMIC DNA]</scope>
    <source>
        <strain evidence="2">Ec32 / CCAP1310/4</strain>
    </source>
</reference>
<dbReference type="InParanoid" id="D8LSV7"/>
<dbReference type="EMBL" id="FN649760">
    <property type="protein sequence ID" value="CBN77884.1"/>
    <property type="molecule type" value="Genomic_DNA"/>
</dbReference>
<dbReference type="OrthoDB" id="199234at2759"/>
<gene>
    <name evidence="1" type="ORF">Esi_0077_0025</name>
</gene>
<evidence type="ECO:0000313" key="2">
    <source>
        <dbReference type="Proteomes" id="UP000002630"/>
    </source>
</evidence>
<accession>D8LSV7</accession>
<name>D8LSV7_ECTSI</name>